<feature type="compositionally biased region" description="Gly residues" evidence="1">
    <location>
        <begin position="1"/>
        <end position="19"/>
    </location>
</feature>
<dbReference type="Proteomes" id="UP000007752">
    <property type="component" value="Chromosome 6"/>
</dbReference>
<dbReference type="EMBL" id="CM000143">
    <property type="protein sequence ID" value="EEE65101.1"/>
    <property type="molecule type" value="Genomic_DNA"/>
</dbReference>
<feature type="region of interest" description="Disordered" evidence="1">
    <location>
        <begin position="1"/>
        <end position="71"/>
    </location>
</feature>
<feature type="compositionally biased region" description="Basic residues" evidence="1">
    <location>
        <begin position="38"/>
        <end position="55"/>
    </location>
</feature>
<organism evidence="2">
    <name type="scientific">Oryza sativa subsp. japonica</name>
    <name type="common">Rice</name>
    <dbReference type="NCBI Taxonomy" id="39947"/>
    <lineage>
        <taxon>Eukaryota</taxon>
        <taxon>Viridiplantae</taxon>
        <taxon>Streptophyta</taxon>
        <taxon>Embryophyta</taxon>
        <taxon>Tracheophyta</taxon>
        <taxon>Spermatophyta</taxon>
        <taxon>Magnoliopsida</taxon>
        <taxon>Liliopsida</taxon>
        <taxon>Poales</taxon>
        <taxon>Poaceae</taxon>
        <taxon>BOP clade</taxon>
        <taxon>Oryzoideae</taxon>
        <taxon>Oryzeae</taxon>
        <taxon>Oryzinae</taxon>
        <taxon>Oryza</taxon>
        <taxon>Oryza sativa</taxon>
    </lineage>
</organism>
<feature type="region of interest" description="Disordered" evidence="1">
    <location>
        <begin position="124"/>
        <end position="158"/>
    </location>
</feature>
<sequence length="176" mass="18560">MGGSGGGISPGLSDGGELGDLGRVQRRDGGSACWTRCSLRRRRRRRRRGRGRVRGGRGGAKAPLREQSVARRETRLRELRARAAMGGGCEDSSPQGMARRGGAIRLPWKKAAAAAAAKAAAAAGGGGVRGRRCGRDASAKRQSQMAEGVNTLGVSEPSDTWMDGSDFILRGTEENW</sequence>
<dbReference type="AlphaFoldDB" id="B9FRJ0"/>
<reference evidence="2" key="2">
    <citation type="submission" date="2008-12" db="EMBL/GenBank/DDBJ databases">
        <title>Improved gene annotation of the rice (Oryza sativa) genomes.</title>
        <authorList>
            <person name="Wang J."/>
            <person name="Li R."/>
            <person name="Fan W."/>
            <person name="Huang Q."/>
            <person name="Zhang J."/>
            <person name="Zhou Y."/>
            <person name="Hu Y."/>
            <person name="Zi S."/>
            <person name="Li J."/>
            <person name="Ni P."/>
            <person name="Zheng H."/>
            <person name="Zhang Y."/>
            <person name="Zhao M."/>
            <person name="Hao Q."/>
            <person name="McDermott J."/>
            <person name="Samudrala R."/>
            <person name="Kristiansen K."/>
            <person name="Wong G.K.-S."/>
        </authorList>
    </citation>
    <scope>NUCLEOTIDE SEQUENCE</scope>
</reference>
<gene>
    <name evidence="2" type="ORF">OsJ_20156</name>
</gene>
<accession>B9FRJ0</accession>
<evidence type="ECO:0000313" key="2">
    <source>
        <dbReference type="EMBL" id="EEE65101.1"/>
    </source>
</evidence>
<proteinExistence type="predicted"/>
<evidence type="ECO:0000256" key="1">
    <source>
        <dbReference type="SAM" id="MobiDB-lite"/>
    </source>
</evidence>
<name>B9FRJ0_ORYSJ</name>
<protein>
    <submittedName>
        <fullName evidence="2">Uncharacterized protein</fullName>
    </submittedName>
</protein>
<reference evidence="2" key="1">
    <citation type="journal article" date="2005" name="PLoS Biol.">
        <title>The genomes of Oryza sativa: a history of duplications.</title>
        <authorList>
            <person name="Yu J."/>
            <person name="Wang J."/>
            <person name="Lin W."/>
            <person name="Li S."/>
            <person name="Li H."/>
            <person name="Zhou J."/>
            <person name="Ni P."/>
            <person name="Dong W."/>
            <person name="Hu S."/>
            <person name="Zeng C."/>
            <person name="Zhang J."/>
            <person name="Zhang Y."/>
            <person name="Li R."/>
            <person name="Xu Z."/>
            <person name="Li S."/>
            <person name="Li X."/>
            <person name="Zheng H."/>
            <person name="Cong L."/>
            <person name="Lin L."/>
            <person name="Yin J."/>
            <person name="Geng J."/>
            <person name="Li G."/>
            <person name="Shi J."/>
            <person name="Liu J."/>
            <person name="Lv H."/>
            <person name="Li J."/>
            <person name="Wang J."/>
            <person name="Deng Y."/>
            <person name="Ran L."/>
            <person name="Shi X."/>
            <person name="Wang X."/>
            <person name="Wu Q."/>
            <person name="Li C."/>
            <person name="Ren X."/>
            <person name="Wang J."/>
            <person name="Wang X."/>
            <person name="Li D."/>
            <person name="Liu D."/>
            <person name="Zhang X."/>
            <person name="Ji Z."/>
            <person name="Zhao W."/>
            <person name="Sun Y."/>
            <person name="Zhang Z."/>
            <person name="Bao J."/>
            <person name="Han Y."/>
            <person name="Dong L."/>
            <person name="Ji J."/>
            <person name="Chen P."/>
            <person name="Wu S."/>
            <person name="Liu J."/>
            <person name="Xiao Y."/>
            <person name="Bu D."/>
            <person name="Tan J."/>
            <person name="Yang L."/>
            <person name="Ye C."/>
            <person name="Zhang J."/>
            <person name="Xu J."/>
            <person name="Zhou Y."/>
            <person name="Yu Y."/>
            <person name="Zhang B."/>
            <person name="Zhuang S."/>
            <person name="Wei H."/>
            <person name="Liu B."/>
            <person name="Lei M."/>
            <person name="Yu H."/>
            <person name="Li Y."/>
            <person name="Xu H."/>
            <person name="Wei S."/>
            <person name="He X."/>
            <person name="Fang L."/>
            <person name="Zhang Z."/>
            <person name="Zhang Y."/>
            <person name="Huang X."/>
            <person name="Su Z."/>
            <person name="Tong W."/>
            <person name="Li J."/>
            <person name="Tong Z."/>
            <person name="Li S."/>
            <person name="Ye J."/>
            <person name="Wang L."/>
            <person name="Fang L."/>
            <person name="Lei T."/>
            <person name="Chen C."/>
            <person name="Chen H."/>
            <person name="Xu Z."/>
            <person name="Li H."/>
            <person name="Huang H."/>
            <person name="Zhang F."/>
            <person name="Xu H."/>
            <person name="Li N."/>
            <person name="Zhao C."/>
            <person name="Li S."/>
            <person name="Dong L."/>
            <person name="Huang Y."/>
            <person name="Li L."/>
            <person name="Xi Y."/>
            <person name="Qi Q."/>
            <person name="Li W."/>
            <person name="Zhang B."/>
            <person name="Hu W."/>
            <person name="Zhang Y."/>
            <person name="Tian X."/>
            <person name="Jiao Y."/>
            <person name="Liang X."/>
            <person name="Jin J."/>
            <person name="Gao L."/>
            <person name="Zheng W."/>
            <person name="Hao B."/>
            <person name="Liu S."/>
            <person name="Wang W."/>
            <person name="Yuan L."/>
            <person name="Cao M."/>
            <person name="McDermott J."/>
            <person name="Samudrala R."/>
            <person name="Wang J."/>
            <person name="Wong G.K."/>
            <person name="Yang H."/>
        </authorList>
    </citation>
    <scope>NUCLEOTIDE SEQUENCE [LARGE SCALE GENOMIC DNA]</scope>
</reference>